<dbReference type="InterPro" id="IPR036291">
    <property type="entry name" value="NAD(P)-bd_dom_sf"/>
</dbReference>
<protein>
    <submittedName>
        <fullName evidence="2">Putative NAD(P)-binding protein</fullName>
    </submittedName>
</protein>
<reference evidence="2 3" key="1">
    <citation type="submission" date="2018-04" db="EMBL/GenBank/DDBJ databases">
        <title>Genomic Encyclopedia of Archaeal and Bacterial Type Strains, Phase II (KMG-II): from individual species to whole genera.</title>
        <authorList>
            <person name="Goeker M."/>
        </authorList>
    </citation>
    <scope>NUCLEOTIDE SEQUENCE [LARGE SCALE GENOMIC DNA]</scope>
    <source>
        <strain evidence="2 3">DSM 45787</strain>
    </source>
</reference>
<dbReference type="Pfam" id="PF13460">
    <property type="entry name" value="NAD_binding_10"/>
    <property type="match status" value="1"/>
</dbReference>
<name>A0A2T6C0G2_9BACL</name>
<dbReference type="Proteomes" id="UP000244240">
    <property type="component" value="Unassembled WGS sequence"/>
</dbReference>
<dbReference type="PANTHER" id="PTHR15020:SF50">
    <property type="entry name" value="UPF0659 PROTEIN YMR090W"/>
    <property type="match status" value="1"/>
</dbReference>
<evidence type="ECO:0000259" key="1">
    <source>
        <dbReference type="Pfam" id="PF13460"/>
    </source>
</evidence>
<dbReference type="AlphaFoldDB" id="A0A2T6C0G2"/>
<dbReference type="RefSeq" id="WP_108022417.1">
    <property type="nucleotide sequence ID" value="NZ_QBKR01000006.1"/>
</dbReference>
<comment type="caution">
    <text evidence="2">The sequence shown here is derived from an EMBL/GenBank/DDBJ whole genome shotgun (WGS) entry which is preliminary data.</text>
</comment>
<keyword evidence="3" id="KW-1185">Reference proteome</keyword>
<feature type="domain" description="NAD(P)-binding" evidence="1">
    <location>
        <begin position="7"/>
        <end position="188"/>
    </location>
</feature>
<dbReference type="PANTHER" id="PTHR15020">
    <property type="entry name" value="FLAVIN REDUCTASE-RELATED"/>
    <property type="match status" value="1"/>
</dbReference>
<gene>
    <name evidence="2" type="ORF">C8P63_10643</name>
</gene>
<accession>A0A2T6C0G2</accession>
<dbReference type="OrthoDB" id="9803892at2"/>
<dbReference type="InterPro" id="IPR016040">
    <property type="entry name" value="NAD(P)-bd_dom"/>
</dbReference>
<dbReference type="Gene3D" id="3.40.50.720">
    <property type="entry name" value="NAD(P)-binding Rossmann-like Domain"/>
    <property type="match status" value="1"/>
</dbReference>
<sequence>MKVVVIGANGKIGRHLVQLLSQRDHQVRAVIRDDAQKPKMEELGADEVVVADLEKKIDHAVAGCDAIVFTAGSGSHTGADKTMLVDLDGAFKTIDAGVAHGVERFLMVSSMMADRPEQGTERIRHYFVAKGRADERLRDSGLNYTIVRPGRLTDEPAKGTVSIQENHETFGEIPRADVAATIVESLQSENTYRRSFDLLTGDVPIEEALKTL</sequence>
<evidence type="ECO:0000313" key="3">
    <source>
        <dbReference type="Proteomes" id="UP000244240"/>
    </source>
</evidence>
<dbReference type="CDD" id="cd05243">
    <property type="entry name" value="SDR_a5"/>
    <property type="match status" value="1"/>
</dbReference>
<dbReference type="EMBL" id="QBKR01000006">
    <property type="protein sequence ID" value="PTX61791.1"/>
    <property type="molecule type" value="Genomic_DNA"/>
</dbReference>
<evidence type="ECO:0000313" key="2">
    <source>
        <dbReference type="EMBL" id="PTX61791.1"/>
    </source>
</evidence>
<dbReference type="SUPFAM" id="SSF51735">
    <property type="entry name" value="NAD(P)-binding Rossmann-fold domains"/>
    <property type="match status" value="1"/>
</dbReference>
<organism evidence="2 3">
    <name type="scientific">Melghirimyces profundicolus</name>
    <dbReference type="NCBI Taxonomy" id="1242148"/>
    <lineage>
        <taxon>Bacteria</taxon>
        <taxon>Bacillati</taxon>
        <taxon>Bacillota</taxon>
        <taxon>Bacilli</taxon>
        <taxon>Bacillales</taxon>
        <taxon>Thermoactinomycetaceae</taxon>
        <taxon>Melghirimyces</taxon>
    </lineage>
</organism>
<proteinExistence type="predicted"/>